<dbReference type="Pfam" id="PF01523">
    <property type="entry name" value="PmbA_TldD_1st"/>
    <property type="match status" value="1"/>
</dbReference>
<dbReference type="Gene3D" id="3.30.2290.10">
    <property type="entry name" value="PmbA/TldD superfamily"/>
    <property type="match status" value="1"/>
</dbReference>
<dbReference type="InterPro" id="IPR036059">
    <property type="entry name" value="TldD/PmbA_sf"/>
</dbReference>
<reference evidence="9 10" key="1">
    <citation type="submission" date="2019-08" db="EMBL/GenBank/DDBJ databases">
        <authorList>
            <person name="Vazquez-Campos X."/>
        </authorList>
    </citation>
    <scope>NUCLEOTIDE SEQUENCE [LARGE SCALE GENOMIC DNA]</scope>
    <source>
        <strain evidence="9">LFW-283_2</strain>
    </source>
</reference>
<name>A0A5E4LV72_9ARCH</name>
<evidence type="ECO:0000256" key="3">
    <source>
        <dbReference type="ARBA" id="ARBA00022801"/>
    </source>
</evidence>
<accession>A0A5E4LV72</accession>
<keyword evidence="3 9" id="KW-0378">Hydrolase</keyword>
<evidence type="ECO:0000259" key="6">
    <source>
        <dbReference type="Pfam" id="PF01523"/>
    </source>
</evidence>
<proteinExistence type="inferred from homology"/>
<dbReference type="InterPro" id="IPR045569">
    <property type="entry name" value="Metalloprtase-TldD/E_C"/>
</dbReference>
<keyword evidence="2" id="KW-0645">Protease</keyword>
<dbReference type="EC" id="3.4.-.-" evidence="9"/>
<dbReference type="InterPro" id="IPR035068">
    <property type="entry name" value="TldD/PmbA_N"/>
</dbReference>
<evidence type="ECO:0000256" key="4">
    <source>
        <dbReference type="ARBA" id="ARBA00023049"/>
    </source>
</evidence>
<evidence type="ECO:0000256" key="2">
    <source>
        <dbReference type="ARBA" id="ARBA00022670"/>
    </source>
</evidence>
<evidence type="ECO:0000256" key="1">
    <source>
        <dbReference type="ARBA" id="ARBA00005836"/>
    </source>
</evidence>
<organism evidence="9 10">
    <name type="scientific">Candidatus Bilamarchaeum dharawalense</name>
    <dbReference type="NCBI Taxonomy" id="2885759"/>
    <lineage>
        <taxon>Archaea</taxon>
        <taxon>Candidatus Micrarchaeota</taxon>
        <taxon>Candidatus Micrarchaeia</taxon>
        <taxon>Candidatus Anstonellales</taxon>
        <taxon>Candidatus Bilamarchaeaceae</taxon>
        <taxon>Candidatus Bilamarchaeum</taxon>
    </lineage>
</organism>
<dbReference type="Pfam" id="PF19290">
    <property type="entry name" value="PmbA_TldD_2nd"/>
    <property type="match status" value="1"/>
</dbReference>
<sequence>MDYGQILSKYHYAELRIERSADSLVSIKDEEVKHSSGFSEGVSVRVLENGSWGFASSNNLNDIEMLLQKAHKLAALNSGKIKLKLPPQEKKESGDRGKATDGEGQIKELLEAGKLMKAQSITSRTISSTDSTLKKEFYNSQGSEIIEERLYTYVSCTAIAKSEGLIQRGSERAWSRSGFGKINLQEIAEEAKNKAIRLLTAGPPPKGRFTVVLDPEMTGVFSHEAVGHACEADSVVDRESILAGKLGKKIGNELVTIVDDPTANDFGGYRYDDEGVEARPATLIDKGILKTFMNSMETAQELGLELNGHTRAGEYSEVPIIRMSNTYFQKGDSTLNDVFDVRDGVYLKGMRGGSVDIFSGGFMFKAEEAYEIKNGEKQKIMRDVTISGNILQTMLDVECVGNDFGTSPGICGKMGQEAPVSDGGPHIRIKNVAIG</sequence>
<evidence type="ECO:0000256" key="5">
    <source>
        <dbReference type="SAM" id="MobiDB-lite"/>
    </source>
</evidence>
<evidence type="ECO:0000259" key="8">
    <source>
        <dbReference type="Pfam" id="PF19290"/>
    </source>
</evidence>
<protein>
    <submittedName>
        <fullName evidence="9">Zinc metalloprotease TldD</fullName>
        <ecNumber evidence="9">3.4.-.-</ecNumber>
    </submittedName>
</protein>
<dbReference type="Pfam" id="PF19289">
    <property type="entry name" value="PmbA_TldD_3rd"/>
    <property type="match status" value="1"/>
</dbReference>
<dbReference type="InterPro" id="IPR025502">
    <property type="entry name" value="TldD"/>
</dbReference>
<dbReference type="PIRSF" id="PIRSF004919">
    <property type="entry name" value="TldD"/>
    <property type="match status" value="1"/>
</dbReference>
<dbReference type="InterPro" id="IPR045570">
    <property type="entry name" value="Metalloprtase-TldD/E_cen_dom"/>
</dbReference>
<dbReference type="GO" id="GO:0006508">
    <property type="term" value="P:proteolysis"/>
    <property type="evidence" value="ECO:0007669"/>
    <property type="project" value="UniProtKB-KW"/>
</dbReference>
<dbReference type="Proteomes" id="UP000789941">
    <property type="component" value="Unassembled WGS sequence"/>
</dbReference>
<dbReference type="GO" id="GO:0008237">
    <property type="term" value="F:metallopeptidase activity"/>
    <property type="evidence" value="ECO:0007669"/>
    <property type="project" value="UniProtKB-KW"/>
</dbReference>
<dbReference type="InterPro" id="IPR002510">
    <property type="entry name" value="Metalloprtase-TldD/E_N"/>
</dbReference>
<dbReference type="AlphaFoldDB" id="A0A5E4LV72"/>
<dbReference type="EMBL" id="CABMJJ010000009">
    <property type="protein sequence ID" value="VVC03756.1"/>
    <property type="molecule type" value="Genomic_DNA"/>
</dbReference>
<dbReference type="InterPro" id="IPR051463">
    <property type="entry name" value="Peptidase_U62_metallo"/>
</dbReference>
<feature type="compositionally biased region" description="Basic and acidic residues" evidence="5">
    <location>
        <begin position="87"/>
        <end position="103"/>
    </location>
</feature>
<dbReference type="SUPFAM" id="SSF111283">
    <property type="entry name" value="Putative modulator of DNA gyrase, PmbA/TldD"/>
    <property type="match status" value="1"/>
</dbReference>
<evidence type="ECO:0000313" key="9">
    <source>
        <dbReference type="EMBL" id="VVC03756.1"/>
    </source>
</evidence>
<feature type="domain" description="Metalloprotease TldD/E central" evidence="8">
    <location>
        <begin position="111"/>
        <end position="199"/>
    </location>
</feature>
<comment type="similarity">
    <text evidence="1">Belongs to the peptidase U62 family.</text>
</comment>
<dbReference type="PANTHER" id="PTHR30624">
    <property type="entry name" value="UNCHARACTERIZED PROTEIN TLDD AND PMBA"/>
    <property type="match status" value="1"/>
</dbReference>
<feature type="domain" description="Metalloprotease TldD/E C-terminal" evidence="7">
    <location>
        <begin position="207"/>
        <end position="434"/>
    </location>
</feature>
<dbReference type="GO" id="GO:0005829">
    <property type="term" value="C:cytosol"/>
    <property type="evidence" value="ECO:0007669"/>
    <property type="project" value="TreeGrafter"/>
</dbReference>
<feature type="region of interest" description="Disordered" evidence="5">
    <location>
        <begin position="84"/>
        <end position="103"/>
    </location>
</feature>
<evidence type="ECO:0000313" key="10">
    <source>
        <dbReference type="Proteomes" id="UP000789941"/>
    </source>
</evidence>
<evidence type="ECO:0000259" key="7">
    <source>
        <dbReference type="Pfam" id="PF19289"/>
    </source>
</evidence>
<comment type="caution">
    <text evidence="9">The sequence shown here is derived from an EMBL/GenBank/DDBJ whole genome shotgun (WGS) entry which is preliminary data.</text>
</comment>
<feature type="domain" description="Metalloprotease TldD/E N-terminal" evidence="6">
    <location>
        <begin position="13"/>
        <end position="74"/>
    </location>
</feature>
<gene>
    <name evidence="9" type="primary">tldD_1</name>
    <name evidence="9" type="ORF">LFW2832_00508</name>
</gene>
<keyword evidence="4 9" id="KW-0482">Metalloprotease</keyword>
<dbReference type="PANTHER" id="PTHR30624:SF0">
    <property type="entry name" value="METALLOPROTEASE SLR0863"/>
    <property type="match status" value="1"/>
</dbReference>